<reference evidence="6 7" key="1">
    <citation type="submission" date="2020-02" db="EMBL/GenBank/DDBJ databases">
        <title>Pseudoroseicyclus tamarix, sp. nov., isolated from offshore sediment of a Tamarix chinensis forest.</title>
        <authorList>
            <person name="Gai Y."/>
        </authorList>
    </citation>
    <scope>NUCLEOTIDE SEQUENCE [LARGE SCALE GENOMIC DNA]</scope>
    <source>
        <strain evidence="6 7">CLL3-39</strain>
    </source>
</reference>
<keyword evidence="7" id="KW-1185">Reference proteome</keyword>
<keyword evidence="1" id="KW-0805">Transcription regulation</keyword>
<dbReference type="Pfam" id="PF00356">
    <property type="entry name" value="LacI"/>
    <property type="match status" value="1"/>
</dbReference>
<dbReference type="GO" id="GO:0000976">
    <property type="term" value="F:transcription cis-regulatory region binding"/>
    <property type="evidence" value="ECO:0007669"/>
    <property type="project" value="TreeGrafter"/>
</dbReference>
<dbReference type="InterPro" id="IPR046335">
    <property type="entry name" value="LacI/GalR-like_sensor"/>
</dbReference>
<dbReference type="InterPro" id="IPR000843">
    <property type="entry name" value="HTH_LacI"/>
</dbReference>
<dbReference type="AlphaFoldDB" id="A0A6B2JW76"/>
<evidence type="ECO:0000256" key="4">
    <source>
        <dbReference type="SAM" id="MobiDB-lite"/>
    </source>
</evidence>
<proteinExistence type="predicted"/>
<keyword evidence="2 6" id="KW-0238">DNA-binding</keyword>
<organism evidence="6 7">
    <name type="scientific">Pseudoroseicyclus tamaricis</name>
    <dbReference type="NCBI Taxonomy" id="2705421"/>
    <lineage>
        <taxon>Bacteria</taxon>
        <taxon>Pseudomonadati</taxon>
        <taxon>Pseudomonadota</taxon>
        <taxon>Alphaproteobacteria</taxon>
        <taxon>Rhodobacterales</taxon>
        <taxon>Paracoccaceae</taxon>
        <taxon>Pseudoroseicyclus</taxon>
    </lineage>
</organism>
<keyword evidence="3" id="KW-0804">Transcription</keyword>
<evidence type="ECO:0000259" key="5">
    <source>
        <dbReference type="PROSITE" id="PS50932"/>
    </source>
</evidence>
<comment type="caution">
    <text evidence="6">The sequence shown here is derived from an EMBL/GenBank/DDBJ whole genome shotgun (WGS) entry which is preliminary data.</text>
</comment>
<evidence type="ECO:0000256" key="3">
    <source>
        <dbReference type="ARBA" id="ARBA00023163"/>
    </source>
</evidence>
<dbReference type="PROSITE" id="PS50932">
    <property type="entry name" value="HTH_LACI_2"/>
    <property type="match status" value="1"/>
</dbReference>
<dbReference type="Proteomes" id="UP000474757">
    <property type="component" value="Unassembled WGS sequence"/>
</dbReference>
<dbReference type="InterPro" id="IPR010982">
    <property type="entry name" value="Lambda_DNA-bd_dom_sf"/>
</dbReference>
<dbReference type="CDD" id="cd01392">
    <property type="entry name" value="HTH_LacI"/>
    <property type="match status" value="1"/>
</dbReference>
<accession>A0A6B2JW76</accession>
<gene>
    <name evidence="6" type="ORF">GZA08_01425</name>
</gene>
<dbReference type="Pfam" id="PF13377">
    <property type="entry name" value="Peripla_BP_3"/>
    <property type="match status" value="1"/>
</dbReference>
<feature type="domain" description="HTH lacI-type" evidence="5">
    <location>
        <begin position="24"/>
        <end position="78"/>
    </location>
</feature>
<evidence type="ECO:0000313" key="7">
    <source>
        <dbReference type="Proteomes" id="UP000474757"/>
    </source>
</evidence>
<name>A0A6B2JW76_9RHOB</name>
<feature type="region of interest" description="Disordered" evidence="4">
    <location>
        <begin position="1"/>
        <end position="20"/>
    </location>
</feature>
<evidence type="ECO:0000256" key="2">
    <source>
        <dbReference type="ARBA" id="ARBA00023125"/>
    </source>
</evidence>
<dbReference type="GO" id="GO:0003700">
    <property type="term" value="F:DNA-binding transcription factor activity"/>
    <property type="evidence" value="ECO:0007669"/>
    <property type="project" value="TreeGrafter"/>
</dbReference>
<dbReference type="SMART" id="SM00354">
    <property type="entry name" value="HTH_LACI"/>
    <property type="match status" value="1"/>
</dbReference>
<dbReference type="PANTHER" id="PTHR30146:SF109">
    <property type="entry name" value="HTH-TYPE TRANSCRIPTIONAL REGULATOR GALS"/>
    <property type="match status" value="1"/>
</dbReference>
<dbReference type="Gene3D" id="3.40.50.2300">
    <property type="match status" value="2"/>
</dbReference>
<sequence length="353" mass="38175">MAVRKTPSAGGGADGPIVRTDRKPTLRTIADLSGLAVPTVSRALNDAPDIGAGTKQLVRRIADEIGYIPNRAGVRLRTGRTNVIALVLSTEQEIMNHTARLITSISGALQGSPFHLIVSPFLGEQDLMKPIRYLVETRSADALIFNMIEPEDRRVAYLMERGFPFATHGRTIWSDRHAYWDFDNDAFARIAVTRLAERGRRHMLLIAPPQHQNYAKLMVAGARAEAAARGGTMLVADTVTSDSESAPIRAFVARALAEEPRIDGIICGSPTAAMASVAALEGAGRRMAHDIDVVAKEAIPFLTLFRDSMLVIDEDVRAAGEFLARAAMKAVREPDAPPMQGLEIPTGESFTSA</sequence>
<dbReference type="PANTHER" id="PTHR30146">
    <property type="entry name" value="LACI-RELATED TRANSCRIPTIONAL REPRESSOR"/>
    <property type="match status" value="1"/>
</dbReference>
<dbReference type="InterPro" id="IPR028082">
    <property type="entry name" value="Peripla_BP_I"/>
</dbReference>
<evidence type="ECO:0000256" key="1">
    <source>
        <dbReference type="ARBA" id="ARBA00023015"/>
    </source>
</evidence>
<dbReference type="SUPFAM" id="SSF53822">
    <property type="entry name" value="Periplasmic binding protein-like I"/>
    <property type="match status" value="1"/>
</dbReference>
<dbReference type="SUPFAM" id="SSF47413">
    <property type="entry name" value="lambda repressor-like DNA-binding domains"/>
    <property type="match status" value="1"/>
</dbReference>
<protein>
    <submittedName>
        <fullName evidence="6">LacI family DNA-binding transcriptional regulator</fullName>
    </submittedName>
</protein>
<dbReference type="EMBL" id="JAAGAB010000001">
    <property type="protein sequence ID" value="NDU99631.1"/>
    <property type="molecule type" value="Genomic_DNA"/>
</dbReference>
<dbReference type="CDD" id="cd20009">
    <property type="entry name" value="PBP1_RafR-like"/>
    <property type="match status" value="1"/>
</dbReference>
<evidence type="ECO:0000313" key="6">
    <source>
        <dbReference type="EMBL" id="NDU99631.1"/>
    </source>
</evidence>
<dbReference type="Gene3D" id="1.10.260.40">
    <property type="entry name" value="lambda repressor-like DNA-binding domains"/>
    <property type="match status" value="1"/>
</dbReference>